<feature type="transmembrane region" description="Helical" evidence="1">
    <location>
        <begin position="38"/>
        <end position="57"/>
    </location>
</feature>
<evidence type="ECO:0000313" key="3">
    <source>
        <dbReference type="WBParaSite" id="ACRNAN_scaffold21861.g11813.t1"/>
    </source>
</evidence>
<proteinExistence type="predicted"/>
<organism evidence="2 3">
    <name type="scientific">Acrobeloides nanus</name>
    <dbReference type="NCBI Taxonomy" id="290746"/>
    <lineage>
        <taxon>Eukaryota</taxon>
        <taxon>Metazoa</taxon>
        <taxon>Ecdysozoa</taxon>
        <taxon>Nematoda</taxon>
        <taxon>Chromadorea</taxon>
        <taxon>Rhabditida</taxon>
        <taxon>Tylenchina</taxon>
        <taxon>Cephalobomorpha</taxon>
        <taxon>Cephaloboidea</taxon>
        <taxon>Cephalobidae</taxon>
        <taxon>Acrobeloides</taxon>
    </lineage>
</organism>
<evidence type="ECO:0000256" key="1">
    <source>
        <dbReference type="SAM" id="Phobius"/>
    </source>
</evidence>
<evidence type="ECO:0000313" key="2">
    <source>
        <dbReference type="Proteomes" id="UP000887540"/>
    </source>
</evidence>
<reference evidence="3" key="1">
    <citation type="submission" date="2022-11" db="UniProtKB">
        <authorList>
            <consortium name="WormBaseParasite"/>
        </authorList>
    </citation>
    <scope>IDENTIFICATION</scope>
</reference>
<name>A0A914D9W0_9BILA</name>
<dbReference type="WBParaSite" id="ACRNAN_scaffold21861.g11813.t1">
    <property type="protein sequence ID" value="ACRNAN_scaffold21861.g11813.t1"/>
    <property type="gene ID" value="ACRNAN_scaffold21861.g11813"/>
</dbReference>
<keyword evidence="1" id="KW-1133">Transmembrane helix</keyword>
<keyword evidence="2" id="KW-1185">Reference proteome</keyword>
<keyword evidence="1" id="KW-0812">Transmembrane</keyword>
<dbReference type="Proteomes" id="UP000887540">
    <property type="component" value="Unplaced"/>
</dbReference>
<accession>A0A914D9W0</accession>
<protein>
    <submittedName>
        <fullName evidence="3">Uncharacterized protein</fullName>
    </submittedName>
</protein>
<sequence length="80" mass="9558">MTNFIYPCCRVYIWFGDYGYAYLDHDFNYVDWFFELELNAGSSFIALLCYSTIYIYIIRANRKIAGNVQQDVIAKRRSKE</sequence>
<dbReference type="AlphaFoldDB" id="A0A914D9W0"/>
<keyword evidence="1" id="KW-0472">Membrane</keyword>